<sequence>MEYYPQGSLHDLLRRARGAVEASGGGGGGGGSVRGGSGSGGRLEALARQQLGWGARLQMLYEAAAGMSYLHSRGFVHGDLRSPNLFVASDGRLKIGDFGFCQLLPPEVQKIKVASCTNPRWVAPEVLQTLELGKASDVYSFAMVMYEMLTWRIPFHEVSCSTRLLLNGMPLSSSAGPAGPAEPLAMRPTLPPDADLPGAPGGRALELYRALMEAPEPFPASVIGDSSGLRAESGASRGSSGCCSGDGAAVELPSCQIIPAHELDLTRSGAQGPTPDVFLGSWNGVEVAAKAFRSGRGCGGGDGGGGGATINGHAVPAAMAREVMAMAAVANHPNIVRFVGACLAPPLVLREHYPRGSLHQLLSRGRAQLAAAPGGQGACSRHLGWGRRLEMLVDAAMGMR</sequence>
<evidence type="ECO:0000313" key="4">
    <source>
        <dbReference type="Proteomes" id="UP000054498"/>
    </source>
</evidence>
<keyword evidence="3" id="KW-0418">Kinase</keyword>
<dbReference type="PROSITE" id="PS50011">
    <property type="entry name" value="PROTEIN_KINASE_DOM"/>
    <property type="match status" value="1"/>
</dbReference>
<dbReference type="EMBL" id="KK104707">
    <property type="protein sequence ID" value="KIY93519.1"/>
    <property type="molecule type" value="Genomic_DNA"/>
</dbReference>
<dbReference type="AlphaFoldDB" id="A0A0D2LP09"/>
<dbReference type="InterPro" id="IPR011009">
    <property type="entry name" value="Kinase-like_dom_sf"/>
</dbReference>
<evidence type="ECO:0000256" key="1">
    <source>
        <dbReference type="SAM" id="MobiDB-lite"/>
    </source>
</evidence>
<accession>A0A0D2LP09</accession>
<gene>
    <name evidence="3" type="ORF">MNEG_14443</name>
</gene>
<dbReference type="Pfam" id="PF07714">
    <property type="entry name" value="PK_Tyr_Ser-Thr"/>
    <property type="match status" value="2"/>
</dbReference>
<dbReference type="GO" id="GO:0007165">
    <property type="term" value="P:signal transduction"/>
    <property type="evidence" value="ECO:0007669"/>
    <property type="project" value="TreeGrafter"/>
</dbReference>
<dbReference type="RefSeq" id="XP_013892539.1">
    <property type="nucleotide sequence ID" value="XM_014037085.1"/>
</dbReference>
<dbReference type="KEGG" id="mng:MNEG_14443"/>
<organism evidence="3 4">
    <name type="scientific">Monoraphidium neglectum</name>
    <dbReference type="NCBI Taxonomy" id="145388"/>
    <lineage>
        <taxon>Eukaryota</taxon>
        <taxon>Viridiplantae</taxon>
        <taxon>Chlorophyta</taxon>
        <taxon>core chlorophytes</taxon>
        <taxon>Chlorophyceae</taxon>
        <taxon>CS clade</taxon>
        <taxon>Sphaeropleales</taxon>
        <taxon>Selenastraceae</taxon>
        <taxon>Monoraphidium</taxon>
    </lineage>
</organism>
<feature type="compositionally biased region" description="Gly residues" evidence="1">
    <location>
        <begin position="23"/>
        <end position="40"/>
    </location>
</feature>
<feature type="region of interest" description="Disordered" evidence="1">
    <location>
        <begin position="20"/>
        <end position="40"/>
    </location>
</feature>
<dbReference type="OrthoDB" id="547522at2759"/>
<feature type="domain" description="Protein kinase" evidence="2">
    <location>
        <begin position="1"/>
        <end position="235"/>
    </location>
</feature>
<dbReference type="GO" id="GO:0005737">
    <property type="term" value="C:cytoplasm"/>
    <property type="evidence" value="ECO:0007669"/>
    <property type="project" value="TreeGrafter"/>
</dbReference>
<dbReference type="SUPFAM" id="SSF56112">
    <property type="entry name" value="Protein kinase-like (PK-like)"/>
    <property type="match status" value="2"/>
</dbReference>
<dbReference type="GO" id="GO:0005524">
    <property type="term" value="F:ATP binding"/>
    <property type="evidence" value="ECO:0007669"/>
    <property type="project" value="InterPro"/>
</dbReference>
<keyword evidence="4" id="KW-1185">Reference proteome</keyword>
<dbReference type="PANTHER" id="PTHR23257">
    <property type="entry name" value="SERINE-THREONINE PROTEIN KINASE"/>
    <property type="match status" value="1"/>
</dbReference>
<dbReference type="InterPro" id="IPR001245">
    <property type="entry name" value="Ser-Thr/Tyr_kinase_cat_dom"/>
</dbReference>
<dbReference type="PRINTS" id="PR00109">
    <property type="entry name" value="TYRKINASE"/>
</dbReference>
<dbReference type="GeneID" id="25732006"/>
<dbReference type="Gene3D" id="1.10.510.10">
    <property type="entry name" value="Transferase(Phosphotransferase) domain 1"/>
    <property type="match status" value="1"/>
</dbReference>
<evidence type="ECO:0000259" key="2">
    <source>
        <dbReference type="PROSITE" id="PS50011"/>
    </source>
</evidence>
<evidence type="ECO:0000313" key="3">
    <source>
        <dbReference type="EMBL" id="KIY93519.1"/>
    </source>
</evidence>
<proteinExistence type="predicted"/>
<dbReference type="GO" id="GO:0004672">
    <property type="term" value="F:protein kinase activity"/>
    <property type="evidence" value="ECO:0007669"/>
    <property type="project" value="InterPro"/>
</dbReference>
<dbReference type="Proteomes" id="UP000054498">
    <property type="component" value="Unassembled WGS sequence"/>
</dbReference>
<protein>
    <submittedName>
        <fullName evidence="3">Serine/threonine-protein kinase PAK 7</fullName>
    </submittedName>
</protein>
<name>A0A0D2LP09_9CHLO</name>
<dbReference type="InterPro" id="IPR050167">
    <property type="entry name" value="Ser_Thr_protein_kinase"/>
</dbReference>
<keyword evidence="3" id="KW-0808">Transferase</keyword>
<reference evidence="3 4" key="1">
    <citation type="journal article" date="2013" name="BMC Genomics">
        <title>Reconstruction of the lipid metabolism for the microalga Monoraphidium neglectum from its genome sequence reveals characteristics suitable for biofuel production.</title>
        <authorList>
            <person name="Bogen C."/>
            <person name="Al-Dilaimi A."/>
            <person name="Albersmeier A."/>
            <person name="Wichmann J."/>
            <person name="Grundmann M."/>
            <person name="Rupp O."/>
            <person name="Lauersen K.J."/>
            <person name="Blifernez-Klassen O."/>
            <person name="Kalinowski J."/>
            <person name="Goesmann A."/>
            <person name="Mussgnug J.H."/>
            <person name="Kruse O."/>
        </authorList>
    </citation>
    <scope>NUCLEOTIDE SEQUENCE [LARGE SCALE GENOMIC DNA]</scope>
    <source>
        <strain evidence="3 4">SAG 48.87</strain>
    </source>
</reference>
<dbReference type="STRING" id="145388.A0A0D2LP09"/>
<dbReference type="Gene3D" id="3.30.200.20">
    <property type="entry name" value="Phosphorylase Kinase, domain 1"/>
    <property type="match status" value="1"/>
</dbReference>
<dbReference type="InterPro" id="IPR000719">
    <property type="entry name" value="Prot_kinase_dom"/>
</dbReference>